<dbReference type="PANTHER" id="PTHR11731">
    <property type="entry name" value="PROTEASE FAMILY S9B,C DIPEPTIDYL-PEPTIDASE IV-RELATED"/>
    <property type="match status" value="1"/>
</dbReference>
<keyword evidence="3" id="KW-0645">Protease</keyword>
<dbReference type="PANTHER" id="PTHR11731:SF118">
    <property type="entry name" value="BLR1971 PROTEIN"/>
    <property type="match status" value="1"/>
</dbReference>
<dbReference type="Proteomes" id="UP000182977">
    <property type="component" value="Chromosome I"/>
</dbReference>
<dbReference type="OrthoDB" id="9812921at2"/>
<keyword evidence="3" id="KW-0378">Hydrolase</keyword>
<sequence>MSTDLAGRYAKAEALLAHNLKKLVHSQQVRPNWIRDTETFWYRNQTAEGVRFVLVDAEAGTQRPAFDHERLAQALGAVLDKEVDPAQLPFFGIELTDDVVRVVDGEQRIEISLDTYAATILGPAHGSETRSPDGRWSVGVRDHNLYLRDTATNEERQLTSDGAEAYSYGTPPDSTANRVMQENLGFTTPPLVVWSPDSTRFVTHRLDQRDLELMHLVRSAPAGGGRPTPMTYRYAMVGEENVATADFFVFDARTGQATQAKSEPVRMDYLSAIAIGHVWWNAGSTTVYWLSAGRGGRTARLHEFDPATGEVTVLVEETSDTNVLHGPQFYDRNVKVLDSGEVLWWSERTGWGQLYRYAADGTVSTVTSGDWLARTVVGVDEQNRRVVFTAAGREPGADLYVQGLYSVSLDGGEITAIASDGLDHDPRPSRSGRFFVDVMSRVDVPAVSVLRDATGAVVLELERADATALYAAGWSPPERVVVKAADGVTDLYCAIYKPHDFDPSKTYPVLDEIYPGPQVSTTPIRFPLSGGVLTAERHAAPFAALGFVVVAVDARGTAMRHRAFQDHARLGGDGEFVADHVAAIKQLGQTRPWLDLDRVGIYGHSGGGYASTRSMLLAPDFFKVAVSSAGDHDDATYHAWWGERFFGLPDEFDYGPHANAADVGNLQGKLLLAHGAMDDNVTPHLTMRLVDALIDANKDFDLFIVPNADHSMFHQQAYWLRRRWDYFVRHLMGETPPSYRIADVPVDPEVIAAYMG</sequence>
<dbReference type="InterPro" id="IPR002469">
    <property type="entry name" value="Peptidase_S9B_N"/>
</dbReference>
<evidence type="ECO:0000259" key="2">
    <source>
        <dbReference type="Pfam" id="PF00930"/>
    </source>
</evidence>
<gene>
    <name evidence="3" type="ORF">SAMN04488563_1975</name>
</gene>
<dbReference type="InterPro" id="IPR001375">
    <property type="entry name" value="Peptidase_S9_cat"/>
</dbReference>
<dbReference type="GO" id="GO:0008236">
    <property type="term" value="F:serine-type peptidase activity"/>
    <property type="evidence" value="ECO:0007669"/>
    <property type="project" value="InterPro"/>
</dbReference>
<dbReference type="STRING" id="419479.SAMN04488563_1975"/>
<evidence type="ECO:0000313" key="3">
    <source>
        <dbReference type="EMBL" id="SDU47120.1"/>
    </source>
</evidence>
<feature type="domain" description="Dipeptidylpeptidase IV N-terminal" evidence="2">
    <location>
        <begin position="129"/>
        <end position="445"/>
    </location>
</feature>
<dbReference type="InterPro" id="IPR050278">
    <property type="entry name" value="Serine_Prot_S9B/DPPIV"/>
</dbReference>
<dbReference type="GO" id="GO:0006508">
    <property type="term" value="P:proteolysis"/>
    <property type="evidence" value="ECO:0007669"/>
    <property type="project" value="InterPro"/>
</dbReference>
<name>A0A1H2ISI0_9ACTN</name>
<dbReference type="InterPro" id="IPR029058">
    <property type="entry name" value="AB_hydrolase_fold"/>
</dbReference>
<dbReference type="Gene3D" id="3.40.50.1820">
    <property type="entry name" value="alpha/beta hydrolase"/>
    <property type="match status" value="1"/>
</dbReference>
<feature type="domain" description="Peptidase S9 prolyl oligopeptidase catalytic" evidence="1">
    <location>
        <begin position="539"/>
        <end position="731"/>
    </location>
</feature>
<dbReference type="RefSeq" id="WP_046770307.1">
    <property type="nucleotide sequence ID" value="NZ_LBMC01000019.1"/>
</dbReference>
<keyword evidence="3" id="KW-0031">Aminopeptidase</keyword>
<dbReference type="AlphaFoldDB" id="A0A1H2ISI0"/>
<dbReference type="Pfam" id="PF00930">
    <property type="entry name" value="DPPIV_N"/>
    <property type="match status" value="1"/>
</dbReference>
<dbReference type="Gene3D" id="2.140.10.30">
    <property type="entry name" value="Dipeptidylpeptidase IV, N-terminal domain"/>
    <property type="match status" value="1"/>
</dbReference>
<reference evidence="4" key="1">
    <citation type="submission" date="2016-10" db="EMBL/GenBank/DDBJ databases">
        <authorList>
            <person name="Varghese N."/>
            <person name="Submissions S."/>
        </authorList>
    </citation>
    <scope>NUCLEOTIDE SEQUENCE [LARGE SCALE GENOMIC DNA]</scope>
    <source>
        <strain evidence="4">DSM 45079</strain>
    </source>
</reference>
<protein>
    <submittedName>
        <fullName evidence="3">Dipeptidyl aminopeptidase/acylaminoacyl peptidase</fullName>
    </submittedName>
</protein>
<evidence type="ECO:0000313" key="4">
    <source>
        <dbReference type="Proteomes" id="UP000182977"/>
    </source>
</evidence>
<dbReference type="SUPFAM" id="SSF82171">
    <property type="entry name" value="DPP6 N-terminal domain-like"/>
    <property type="match status" value="1"/>
</dbReference>
<dbReference type="Pfam" id="PF00326">
    <property type="entry name" value="Peptidase_S9"/>
    <property type="match status" value="1"/>
</dbReference>
<dbReference type="GO" id="GO:0004177">
    <property type="term" value="F:aminopeptidase activity"/>
    <property type="evidence" value="ECO:0007669"/>
    <property type="project" value="UniProtKB-KW"/>
</dbReference>
<keyword evidence="4" id="KW-1185">Reference proteome</keyword>
<dbReference type="SUPFAM" id="SSF53474">
    <property type="entry name" value="alpha/beta-Hydrolases"/>
    <property type="match status" value="1"/>
</dbReference>
<organism evidence="3 4">
    <name type="scientific">Jiangella alkaliphila</name>
    <dbReference type="NCBI Taxonomy" id="419479"/>
    <lineage>
        <taxon>Bacteria</taxon>
        <taxon>Bacillati</taxon>
        <taxon>Actinomycetota</taxon>
        <taxon>Actinomycetes</taxon>
        <taxon>Jiangellales</taxon>
        <taxon>Jiangellaceae</taxon>
        <taxon>Jiangella</taxon>
    </lineage>
</organism>
<accession>A0A1H2ISI0</accession>
<dbReference type="EMBL" id="LT629791">
    <property type="protein sequence ID" value="SDU47120.1"/>
    <property type="molecule type" value="Genomic_DNA"/>
</dbReference>
<proteinExistence type="predicted"/>
<evidence type="ECO:0000259" key="1">
    <source>
        <dbReference type="Pfam" id="PF00326"/>
    </source>
</evidence>